<dbReference type="Gene3D" id="1.25.10.10">
    <property type="entry name" value="Leucine-rich Repeat Variant"/>
    <property type="match status" value="1"/>
</dbReference>
<organism evidence="1">
    <name type="scientific">Ananas comosus var. bracteatus</name>
    <name type="common">red pineapple</name>
    <dbReference type="NCBI Taxonomy" id="296719"/>
    <lineage>
        <taxon>Eukaryota</taxon>
        <taxon>Viridiplantae</taxon>
        <taxon>Streptophyta</taxon>
        <taxon>Embryophyta</taxon>
        <taxon>Tracheophyta</taxon>
        <taxon>Spermatophyta</taxon>
        <taxon>Magnoliopsida</taxon>
        <taxon>Liliopsida</taxon>
        <taxon>Poales</taxon>
        <taxon>Bromeliaceae</taxon>
        <taxon>Bromelioideae</taxon>
        <taxon>Ananas</taxon>
    </lineage>
</organism>
<reference evidence="1" key="1">
    <citation type="submission" date="2020-07" db="EMBL/GenBank/DDBJ databases">
        <authorList>
            <person name="Lin J."/>
        </authorList>
    </citation>
    <scope>NUCLEOTIDE SEQUENCE</scope>
</reference>
<dbReference type="InterPro" id="IPR011989">
    <property type="entry name" value="ARM-like"/>
</dbReference>
<sequence>MAIGSRGGIAALLEICGAGTPSAQAAAAGVLLNLSAIPELHQNFLEENGVPYSLEFSPLGRLSRKRTPGLDQNLESAIGLLRNLASFRYIAEIVSSAGFIPYIVSSLDSAKSSNVGIQGGGEEKEAALKALGSLIAFTAYRRLFKKDEKGIVNVVQLLDPLVTNVEKKHAVSVLLASSDGGGGGKEASRDFGEGKILGVFPRA</sequence>
<proteinExistence type="predicted"/>
<dbReference type="AlphaFoldDB" id="A0A6V7NNK2"/>
<dbReference type="EMBL" id="LR862140">
    <property type="protein sequence ID" value="CAD1820118.1"/>
    <property type="molecule type" value="Genomic_DNA"/>
</dbReference>
<dbReference type="SUPFAM" id="SSF48371">
    <property type="entry name" value="ARM repeat"/>
    <property type="match status" value="1"/>
</dbReference>
<protein>
    <submittedName>
        <fullName evidence="1">Uncharacterized protein</fullName>
    </submittedName>
</protein>
<dbReference type="PANTHER" id="PTHR46043">
    <property type="entry name" value="ARM REPEAT SUPERFAMILY PROTEIN"/>
    <property type="match status" value="1"/>
</dbReference>
<gene>
    <name evidence="1" type="ORF">CB5_LOCUS3329</name>
</gene>
<evidence type="ECO:0000313" key="1">
    <source>
        <dbReference type="EMBL" id="CAD1820118.1"/>
    </source>
</evidence>
<accession>A0A6V7NNK2</accession>
<name>A0A6V7NNK2_ANACO</name>
<dbReference type="PANTHER" id="PTHR46043:SF13">
    <property type="entry name" value="ARM REPEAT SUPERFAMILY PROTEIN"/>
    <property type="match status" value="1"/>
</dbReference>
<dbReference type="InterPro" id="IPR016024">
    <property type="entry name" value="ARM-type_fold"/>
</dbReference>